<dbReference type="RefSeq" id="WP_146379817.1">
    <property type="nucleotide sequence ID" value="NZ_VOEJ01000001.1"/>
</dbReference>
<reference evidence="2 3" key="1">
    <citation type="submission" date="2019-07" db="EMBL/GenBank/DDBJ databases">
        <authorList>
            <person name="Kim J."/>
        </authorList>
    </citation>
    <scope>NUCLEOTIDE SEQUENCE [LARGE SCALE GENOMIC DNA]</scope>
    <source>
        <strain evidence="3">dk17</strain>
    </source>
</reference>
<name>A0A563UHV4_9SPHI</name>
<dbReference type="AlphaFoldDB" id="A0A563UHV4"/>
<comment type="caution">
    <text evidence="2">The sequence shown here is derived from an EMBL/GenBank/DDBJ whole genome shotgun (WGS) entry which is preliminary data.</text>
</comment>
<evidence type="ECO:0000256" key="1">
    <source>
        <dbReference type="SAM" id="MobiDB-lite"/>
    </source>
</evidence>
<keyword evidence="3" id="KW-1185">Reference proteome</keyword>
<accession>A0A563UHV4</accession>
<proteinExistence type="predicted"/>
<organism evidence="2 3">
    <name type="scientific">Mucilaginibacter pallidiroseus</name>
    <dbReference type="NCBI Taxonomy" id="2599295"/>
    <lineage>
        <taxon>Bacteria</taxon>
        <taxon>Pseudomonadati</taxon>
        <taxon>Bacteroidota</taxon>
        <taxon>Sphingobacteriia</taxon>
        <taxon>Sphingobacteriales</taxon>
        <taxon>Sphingobacteriaceae</taxon>
        <taxon>Mucilaginibacter</taxon>
    </lineage>
</organism>
<gene>
    <name evidence="2" type="ORF">FPZ43_00105</name>
</gene>
<dbReference type="OrthoDB" id="799965at2"/>
<feature type="region of interest" description="Disordered" evidence="1">
    <location>
        <begin position="1"/>
        <end position="82"/>
    </location>
</feature>
<evidence type="ECO:0000313" key="3">
    <source>
        <dbReference type="Proteomes" id="UP000320042"/>
    </source>
</evidence>
<protein>
    <submittedName>
        <fullName evidence="2">Uncharacterized protein</fullName>
    </submittedName>
</protein>
<dbReference type="EMBL" id="VOEJ01000001">
    <property type="protein sequence ID" value="TWR30921.1"/>
    <property type="molecule type" value="Genomic_DNA"/>
</dbReference>
<sequence>MKNHKEMPVHPPETNQLSFDEAYEQPQTADASAKSSLGQDDINKEIKTFSPPKNGHMALETKEGKNNGALPKAYQNQKTNRP</sequence>
<evidence type="ECO:0000313" key="2">
    <source>
        <dbReference type="EMBL" id="TWR30921.1"/>
    </source>
</evidence>
<feature type="compositionally biased region" description="Polar residues" evidence="1">
    <location>
        <begin position="25"/>
        <end position="38"/>
    </location>
</feature>
<dbReference type="Proteomes" id="UP000320042">
    <property type="component" value="Unassembled WGS sequence"/>
</dbReference>